<dbReference type="AlphaFoldDB" id="A0AAN6MXU2"/>
<comment type="caution">
    <text evidence="2">The sequence shown here is derived from an EMBL/GenBank/DDBJ whole genome shotgun (WGS) entry which is preliminary data.</text>
</comment>
<organism evidence="2 3">
    <name type="scientific">Diplogelasinospora grovesii</name>
    <dbReference type="NCBI Taxonomy" id="303347"/>
    <lineage>
        <taxon>Eukaryota</taxon>
        <taxon>Fungi</taxon>
        <taxon>Dikarya</taxon>
        <taxon>Ascomycota</taxon>
        <taxon>Pezizomycotina</taxon>
        <taxon>Sordariomycetes</taxon>
        <taxon>Sordariomycetidae</taxon>
        <taxon>Sordariales</taxon>
        <taxon>Diplogelasinosporaceae</taxon>
        <taxon>Diplogelasinospora</taxon>
    </lineage>
</organism>
<dbReference type="PANTHER" id="PTHR21310">
    <property type="entry name" value="AMINOGLYCOSIDE PHOSPHOTRANSFERASE-RELATED-RELATED"/>
    <property type="match status" value="1"/>
</dbReference>
<dbReference type="Proteomes" id="UP001303473">
    <property type="component" value="Unassembled WGS sequence"/>
</dbReference>
<name>A0AAN6MXU2_9PEZI</name>
<dbReference type="InterPro" id="IPR051678">
    <property type="entry name" value="AGP_Transferase"/>
</dbReference>
<dbReference type="InterPro" id="IPR011009">
    <property type="entry name" value="Kinase-like_dom_sf"/>
</dbReference>
<evidence type="ECO:0000313" key="3">
    <source>
        <dbReference type="Proteomes" id="UP001303473"/>
    </source>
</evidence>
<proteinExistence type="predicted"/>
<gene>
    <name evidence="2" type="ORF">QBC46DRAFT_358193</name>
</gene>
<feature type="domain" description="Aminoglycoside phosphotransferase" evidence="1">
    <location>
        <begin position="101"/>
        <end position="308"/>
    </location>
</feature>
<evidence type="ECO:0000313" key="2">
    <source>
        <dbReference type="EMBL" id="KAK3935482.1"/>
    </source>
</evidence>
<dbReference type="InterPro" id="IPR002575">
    <property type="entry name" value="Aminoglycoside_PTrfase"/>
</dbReference>
<reference evidence="3" key="1">
    <citation type="journal article" date="2023" name="Mol. Phylogenet. Evol.">
        <title>Genome-scale phylogeny and comparative genomics of the fungal order Sordariales.</title>
        <authorList>
            <person name="Hensen N."/>
            <person name="Bonometti L."/>
            <person name="Westerberg I."/>
            <person name="Brannstrom I.O."/>
            <person name="Guillou S."/>
            <person name="Cros-Aarteil S."/>
            <person name="Calhoun S."/>
            <person name="Haridas S."/>
            <person name="Kuo A."/>
            <person name="Mondo S."/>
            <person name="Pangilinan J."/>
            <person name="Riley R."/>
            <person name="LaButti K."/>
            <person name="Andreopoulos B."/>
            <person name="Lipzen A."/>
            <person name="Chen C."/>
            <person name="Yan M."/>
            <person name="Daum C."/>
            <person name="Ng V."/>
            <person name="Clum A."/>
            <person name="Steindorff A."/>
            <person name="Ohm R.A."/>
            <person name="Martin F."/>
            <person name="Silar P."/>
            <person name="Natvig D.O."/>
            <person name="Lalanne C."/>
            <person name="Gautier V."/>
            <person name="Ament-Velasquez S.L."/>
            <person name="Kruys A."/>
            <person name="Hutchinson M.I."/>
            <person name="Powell A.J."/>
            <person name="Barry K."/>
            <person name="Miller A.N."/>
            <person name="Grigoriev I.V."/>
            <person name="Debuchy R."/>
            <person name="Gladieux P."/>
            <person name="Hiltunen Thoren M."/>
            <person name="Johannesson H."/>
        </authorList>
    </citation>
    <scope>NUCLEOTIDE SEQUENCE [LARGE SCALE GENOMIC DNA]</scope>
    <source>
        <strain evidence="3">CBS 340.73</strain>
    </source>
</reference>
<dbReference type="Pfam" id="PF01636">
    <property type="entry name" value="APH"/>
    <property type="match status" value="1"/>
</dbReference>
<protein>
    <recommendedName>
        <fullName evidence="1">Aminoglycoside phosphotransferase domain-containing protein</fullName>
    </recommendedName>
</protein>
<dbReference type="SUPFAM" id="SSF56112">
    <property type="entry name" value="Protein kinase-like (PK-like)"/>
    <property type="match status" value="1"/>
</dbReference>
<accession>A0AAN6MXU2</accession>
<keyword evidence="3" id="KW-1185">Reference proteome</keyword>
<dbReference type="EMBL" id="MU853921">
    <property type="protein sequence ID" value="KAK3935482.1"/>
    <property type="molecule type" value="Genomic_DNA"/>
</dbReference>
<dbReference type="PANTHER" id="PTHR21310:SF15">
    <property type="entry name" value="AMINOGLYCOSIDE PHOSPHOTRANSFERASE DOMAIN-CONTAINING PROTEIN"/>
    <property type="match status" value="1"/>
</dbReference>
<sequence length="419" mass="46453">MAVEDSTGYLGSASWIGADAYELGREFHARATTFLVTVKWDVLASIASRLRNGVPCDFSEKYSIGHFNMVRRIAFADGISWVARLRLPQLRAVFGDREVLDVASTLKAEVASMKFLKAKTSIPVPEVHSYSVDPTNDVGAPYILMDYINGTAATELREARKCDAGLFGTPDQDRKFREQMAGIQVTLSSFTFDQIGSLYQDEQTSDFFIGSEIETGKGPWASSMDYYADLANHALRVCVHSAAHDVQMSCSFAVPILFKHLMSLYGQIGSMGGPFRLVNRDFGAHNLLVDDNFEIVGLIDLDGVMAAPIEVVAQYPVLTGLDRGPPGHVETRPAAIDRIRRTETRLKEYKDLVEIAEAGLKIGDEGNTSIAKLMLSEAASIFQGLVRYGSHQKFVNDKWMEAYVRLLRKQITSREQQTQ</sequence>
<evidence type="ECO:0000259" key="1">
    <source>
        <dbReference type="Pfam" id="PF01636"/>
    </source>
</evidence>